<sequence>MVLTRAVWDELQQEELPK</sequence>
<accession>A0A0A8ZT41</accession>
<dbReference type="EMBL" id="GBRH01257032">
    <property type="protein sequence ID" value="JAD40863.1"/>
    <property type="molecule type" value="Transcribed_RNA"/>
</dbReference>
<dbReference type="AlphaFoldDB" id="A0A0A8ZT41"/>
<protein>
    <submittedName>
        <fullName evidence="1">Uncharacterized protein</fullName>
    </submittedName>
</protein>
<name>A0A0A8ZT41_ARUDO</name>
<proteinExistence type="predicted"/>
<organism evidence="1">
    <name type="scientific">Arundo donax</name>
    <name type="common">Giant reed</name>
    <name type="synonym">Donax arundinaceus</name>
    <dbReference type="NCBI Taxonomy" id="35708"/>
    <lineage>
        <taxon>Eukaryota</taxon>
        <taxon>Viridiplantae</taxon>
        <taxon>Streptophyta</taxon>
        <taxon>Embryophyta</taxon>
        <taxon>Tracheophyta</taxon>
        <taxon>Spermatophyta</taxon>
        <taxon>Magnoliopsida</taxon>
        <taxon>Liliopsida</taxon>
        <taxon>Poales</taxon>
        <taxon>Poaceae</taxon>
        <taxon>PACMAD clade</taxon>
        <taxon>Arundinoideae</taxon>
        <taxon>Arundineae</taxon>
        <taxon>Arundo</taxon>
    </lineage>
</organism>
<reference evidence="1" key="2">
    <citation type="journal article" date="2015" name="Data Brief">
        <title>Shoot transcriptome of the giant reed, Arundo donax.</title>
        <authorList>
            <person name="Barrero R.A."/>
            <person name="Guerrero F.D."/>
            <person name="Moolhuijzen P."/>
            <person name="Goolsby J.A."/>
            <person name="Tidwell J."/>
            <person name="Bellgard S.E."/>
            <person name="Bellgard M.I."/>
        </authorList>
    </citation>
    <scope>NUCLEOTIDE SEQUENCE</scope>
    <source>
        <tissue evidence="1">Shoot tissue taken approximately 20 cm above the soil surface</tissue>
    </source>
</reference>
<reference evidence="1" key="1">
    <citation type="submission" date="2014-09" db="EMBL/GenBank/DDBJ databases">
        <authorList>
            <person name="Magalhaes I.L.F."/>
            <person name="Oliveira U."/>
            <person name="Santos F.R."/>
            <person name="Vidigal T.H.D.A."/>
            <person name="Brescovit A.D."/>
            <person name="Santos A.J."/>
        </authorList>
    </citation>
    <scope>NUCLEOTIDE SEQUENCE</scope>
    <source>
        <tissue evidence="1">Shoot tissue taken approximately 20 cm above the soil surface</tissue>
    </source>
</reference>
<evidence type="ECO:0000313" key="1">
    <source>
        <dbReference type="EMBL" id="JAD40863.1"/>
    </source>
</evidence>